<organism evidence="2 3">
    <name type="scientific">Microbacterium hatanonis</name>
    <dbReference type="NCBI Taxonomy" id="404366"/>
    <lineage>
        <taxon>Bacteria</taxon>
        <taxon>Bacillati</taxon>
        <taxon>Actinomycetota</taxon>
        <taxon>Actinomycetes</taxon>
        <taxon>Micrococcales</taxon>
        <taxon>Microbacteriaceae</taxon>
        <taxon>Microbacterium</taxon>
    </lineage>
</organism>
<dbReference type="InterPro" id="IPR007627">
    <property type="entry name" value="RNA_pol_sigma70_r2"/>
</dbReference>
<dbReference type="SUPFAM" id="SSF88946">
    <property type="entry name" value="Sigma2 domain of RNA polymerase sigma factors"/>
    <property type="match status" value="1"/>
</dbReference>
<reference evidence="2 3" key="1">
    <citation type="submission" date="2019-08" db="EMBL/GenBank/DDBJ databases">
        <authorList>
            <person name="Dong K."/>
        </authorList>
    </citation>
    <scope>NUCLEOTIDE SEQUENCE [LARGE SCALE GENOMIC DNA]</scope>
    <source>
        <strain evidence="2 3">JCM14558</strain>
    </source>
</reference>
<dbReference type="Gene3D" id="1.10.1740.10">
    <property type="match status" value="1"/>
</dbReference>
<gene>
    <name evidence="2" type="ORF">FVP77_16065</name>
</gene>
<comment type="caution">
    <text evidence="2">The sequence shown here is derived from an EMBL/GenBank/DDBJ whole genome shotgun (WGS) entry which is preliminary data.</text>
</comment>
<evidence type="ECO:0000259" key="1">
    <source>
        <dbReference type="Pfam" id="PF04542"/>
    </source>
</evidence>
<keyword evidence="3" id="KW-1185">Reference proteome</keyword>
<dbReference type="Pfam" id="PF04542">
    <property type="entry name" value="Sigma70_r2"/>
    <property type="match status" value="1"/>
</dbReference>
<dbReference type="RefSeq" id="WP_147895531.1">
    <property type="nucleotide sequence ID" value="NZ_BAAANR010000001.1"/>
</dbReference>
<dbReference type="InterPro" id="IPR013325">
    <property type="entry name" value="RNA_pol_sigma_r2"/>
</dbReference>
<dbReference type="AlphaFoldDB" id="A0A5C8HZK9"/>
<dbReference type="GO" id="GO:0003700">
    <property type="term" value="F:DNA-binding transcription factor activity"/>
    <property type="evidence" value="ECO:0007669"/>
    <property type="project" value="InterPro"/>
</dbReference>
<dbReference type="Proteomes" id="UP000321034">
    <property type="component" value="Unassembled WGS sequence"/>
</dbReference>
<dbReference type="GO" id="GO:0006352">
    <property type="term" value="P:DNA-templated transcription initiation"/>
    <property type="evidence" value="ECO:0007669"/>
    <property type="project" value="InterPro"/>
</dbReference>
<evidence type="ECO:0000313" key="3">
    <source>
        <dbReference type="Proteomes" id="UP000321034"/>
    </source>
</evidence>
<sequence length="110" mass="11875">MTTLLPAPVDDGIFPPDLDELMVRVAQGDTDAFAEVYDLSSSRVLGLVTQVGRGRTPAEEVMLDVFTTVWRSAPEYRAFEGSAWAWIVKIALRRAIAAGRHATPGVAATS</sequence>
<dbReference type="EMBL" id="VRSV01000002">
    <property type="protein sequence ID" value="TXK10356.1"/>
    <property type="molecule type" value="Genomic_DNA"/>
</dbReference>
<name>A0A5C8HZK9_9MICO</name>
<dbReference type="OrthoDB" id="9784272at2"/>
<feature type="domain" description="RNA polymerase sigma-70 region 2" evidence="1">
    <location>
        <begin position="42"/>
        <end position="98"/>
    </location>
</feature>
<proteinExistence type="predicted"/>
<accession>A0A5C8HZK9</accession>
<evidence type="ECO:0000313" key="2">
    <source>
        <dbReference type="EMBL" id="TXK10356.1"/>
    </source>
</evidence>
<protein>
    <recommendedName>
        <fullName evidence="1">RNA polymerase sigma-70 region 2 domain-containing protein</fullName>
    </recommendedName>
</protein>